<evidence type="ECO:0000313" key="1">
    <source>
        <dbReference type="EMBL" id="TMQ60995.1"/>
    </source>
</evidence>
<dbReference type="Proteomes" id="UP000316852">
    <property type="component" value="Unassembled WGS sequence"/>
</dbReference>
<name>A0A538TBG5_UNCEI</name>
<comment type="caution">
    <text evidence="1">The sequence shown here is derived from an EMBL/GenBank/DDBJ whole genome shotgun (WGS) entry which is preliminary data.</text>
</comment>
<dbReference type="AlphaFoldDB" id="A0A538TBG5"/>
<reference evidence="1 2" key="1">
    <citation type="journal article" date="2019" name="Nat. Microbiol.">
        <title>Mediterranean grassland soil C-N compound turnover is dependent on rainfall and depth, and is mediated by genomically divergent microorganisms.</title>
        <authorList>
            <person name="Diamond S."/>
            <person name="Andeer P.F."/>
            <person name="Li Z."/>
            <person name="Crits-Christoph A."/>
            <person name="Burstein D."/>
            <person name="Anantharaman K."/>
            <person name="Lane K.R."/>
            <person name="Thomas B.C."/>
            <person name="Pan C."/>
            <person name="Northen T.R."/>
            <person name="Banfield J.F."/>
        </authorList>
    </citation>
    <scope>NUCLEOTIDE SEQUENCE [LARGE SCALE GENOMIC DNA]</scope>
    <source>
        <strain evidence="1">WS_6</strain>
    </source>
</reference>
<protein>
    <submittedName>
        <fullName evidence="1">Uncharacterized protein</fullName>
    </submittedName>
</protein>
<proteinExistence type="predicted"/>
<dbReference type="EMBL" id="VBOW01000002">
    <property type="protein sequence ID" value="TMQ60995.1"/>
    <property type="molecule type" value="Genomic_DNA"/>
</dbReference>
<organism evidence="1 2">
    <name type="scientific">Eiseniibacteriota bacterium</name>
    <dbReference type="NCBI Taxonomy" id="2212470"/>
    <lineage>
        <taxon>Bacteria</taxon>
        <taxon>Candidatus Eiseniibacteriota</taxon>
    </lineage>
</organism>
<accession>A0A538TBG5</accession>
<gene>
    <name evidence="1" type="ORF">E6K76_00185</name>
</gene>
<sequence>MALTLPITGVALVLYTVAQLFGFSLRDAQTPARRVPAVAGWVIPFQPPALPPGAETASPRK</sequence>
<evidence type="ECO:0000313" key="2">
    <source>
        <dbReference type="Proteomes" id="UP000316852"/>
    </source>
</evidence>